<dbReference type="Proteomes" id="UP000295195">
    <property type="component" value="Unassembled WGS sequence"/>
</dbReference>
<protein>
    <submittedName>
        <fullName evidence="1">Molybdenum ABC transporter ATP-binding protein</fullName>
    </submittedName>
</protein>
<evidence type="ECO:0000313" key="1">
    <source>
        <dbReference type="EMBL" id="TDN29161.1"/>
    </source>
</evidence>
<dbReference type="AlphaFoldDB" id="A0A4R6CQJ7"/>
<sequence>MIKNKKLKSMIHRFRSKNNESKTKTKFYNHDADTSQMSATYEDLKKYGVNHELNLIRRISIQQKLNKYQHPSSNHRLLKGYRDTGEWLNWIGIVADISMPTTSSLDGKILIDKFCYENSLHQVKLLDYHVWLKTNEIRYLLNADKQTIGVGDTIRGISKVTKYSSKGLSNKYGLGATLLKGAGIYVSIPTKRTLAQSTANQLVTDYDRQDDWVVKLSNAGVPKQTLRDYHREKDINVFIAKNRGHVSARFQPSRYNHYFERLEAMPQKILQHEKEQHSLASQYYGIVDNFKVYQKKDSCHSVIHFSYIVDDIKRIITGSKWFEYDGEILKLGSLRPKDVIGFKDNRDLIKSSGTLEPLTNVELLTKHQSDPMPDNQSLVAGWVIKNFGKQKNVLNQNDLVNKYERWLKTKRGEDIRTPFNIGFSIDEIAEKTTVTAHQIQKFLDQHSVQPIFSEGNKDYYAKQDMDLTVKHFKQVHNKAKAALQVVRKTKDNYLIDKNKKQEEVKKMTNKDNSVMNTDTSKAKTTKAPNNDHVIKIITSRGRFTTLQFKTLQEAYIVLQQALQSGYLNYFIKAKDEAGSDCLISVKNIISMS</sequence>
<evidence type="ECO:0000313" key="2">
    <source>
        <dbReference type="Proteomes" id="UP000295195"/>
    </source>
</evidence>
<gene>
    <name evidence="1" type="ORF">CEE75_11565</name>
</gene>
<dbReference type="EMBL" id="NKLP01000236">
    <property type="protein sequence ID" value="TDN29161.1"/>
    <property type="molecule type" value="Genomic_DNA"/>
</dbReference>
<dbReference type="RefSeq" id="WP_133476726.1">
    <property type="nucleotide sequence ID" value="NZ_JACCPV010000158.1"/>
</dbReference>
<dbReference type="GO" id="GO:0005524">
    <property type="term" value="F:ATP binding"/>
    <property type="evidence" value="ECO:0007669"/>
    <property type="project" value="UniProtKB-KW"/>
</dbReference>
<accession>A0A4R6CQJ7</accession>
<reference evidence="1 2" key="1">
    <citation type="submission" date="2017-06" db="EMBL/GenBank/DDBJ databases">
        <authorList>
            <person name="Swanenburg J."/>
            <person name="Kort R."/>
        </authorList>
    </citation>
    <scope>NUCLEOTIDE SEQUENCE [LARGE SCALE GENOMIC DNA]</scope>
    <source>
        <strain evidence="1 2">RL05</strain>
    </source>
</reference>
<keyword evidence="1" id="KW-0067">ATP-binding</keyword>
<organism evidence="1 2">
    <name type="scientific">Lactobacillus crispatus</name>
    <dbReference type="NCBI Taxonomy" id="47770"/>
    <lineage>
        <taxon>Bacteria</taxon>
        <taxon>Bacillati</taxon>
        <taxon>Bacillota</taxon>
        <taxon>Bacilli</taxon>
        <taxon>Lactobacillales</taxon>
        <taxon>Lactobacillaceae</taxon>
        <taxon>Lactobacillus</taxon>
    </lineage>
</organism>
<comment type="caution">
    <text evidence="1">The sequence shown here is derived from an EMBL/GenBank/DDBJ whole genome shotgun (WGS) entry which is preliminary data.</text>
</comment>
<name>A0A4R6CQJ7_9LACO</name>
<keyword evidence="1" id="KW-0547">Nucleotide-binding</keyword>
<proteinExistence type="predicted"/>